<reference evidence="2" key="1">
    <citation type="submission" date="2022-11" db="EMBL/GenBank/DDBJ databases">
        <authorList>
            <person name="Hyden B.L."/>
            <person name="Feng K."/>
            <person name="Yates T."/>
            <person name="Jawdy S."/>
            <person name="Smart L.B."/>
            <person name="Muchero W."/>
        </authorList>
    </citation>
    <scope>NUCLEOTIDE SEQUENCE</scope>
    <source>
        <tissue evidence="2">Shoot tip</tissue>
    </source>
</reference>
<reference evidence="2" key="2">
    <citation type="journal article" date="2023" name="Int. J. Mol. Sci.">
        <title>De Novo Assembly and Annotation of 11 Diverse Shrub Willow (Salix) Genomes Reveals Novel Gene Organization in Sex-Linked Regions.</title>
        <authorList>
            <person name="Hyden B."/>
            <person name="Feng K."/>
            <person name="Yates T.B."/>
            <person name="Jawdy S."/>
            <person name="Cereghino C."/>
            <person name="Smart L.B."/>
            <person name="Muchero W."/>
        </authorList>
    </citation>
    <scope>NUCLEOTIDE SEQUENCE</scope>
    <source>
        <tissue evidence="2">Shoot tip</tissue>
    </source>
</reference>
<feature type="transmembrane region" description="Helical" evidence="1">
    <location>
        <begin position="33"/>
        <end position="58"/>
    </location>
</feature>
<name>A0A9Q0X2T5_9ROSI</name>
<gene>
    <name evidence="2" type="ORF">OIU74_001035</name>
</gene>
<dbReference type="Proteomes" id="UP001151752">
    <property type="component" value="Chromosome 16"/>
</dbReference>
<sequence length="103" mass="11668">MKSPSEKKRCCHRHVLTNKFPKMIEPLVKIEQALGFLLLISGTIAAVNSGCFLSSLVIPNQTPVSCFEEHLLLLLVKEWLLVFEQYCETSLSTVRIHSVHSFL</sequence>
<protein>
    <submittedName>
        <fullName evidence="2">Uncharacterized protein</fullName>
    </submittedName>
</protein>
<comment type="caution">
    <text evidence="2">The sequence shown here is derived from an EMBL/GenBank/DDBJ whole genome shotgun (WGS) entry which is preliminary data.</text>
</comment>
<proteinExistence type="predicted"/>
<organism evidence="2 3">
    <name type="scientific">Salix koriyanagi</name>
    <dbReference type="NCBI Taxonomy" id="2511006"/>
    <lineage>
        <taxon>Eukaryota</taxon>
        <taxon>Viridiplantae</taxon>
        <taxon>Streptophyta</taxon>
        <taxon>Embryophyta</taxon>
        <taxon>Tracheophyta</taxon>
        <taxon>Spermatophyta</taxon>
        <taxon>Magnoliopsida</taxon>
        <taxon>eudicotyledons</taxon>
        <taxon>Gunneridae</taxon>
        <taxon>Pentapetalae</taxon>
        <taxon>rosids</taxon>
        <taxon>fabids</taxon>
        <taxon>Malpighiales</taxon>
        <taxon>Salicaceae</taxon>
        <taxon>Saliceae</taxon>
        <taxon>Salix</taxon>
    </lineage>
</organism>
<evidence type="ECO:0000313" key="2">
    <source>
        <dbReference type="EMBL" id="KAJ6776976.1"/>
    </source>
</evidence>
<evidence type="ECO:0000256" key="1">
    <source>
        <dbReference type="SAM" id="Phobius"/>
    </source>
</evidence>
<keyword evidence="1" id="KW-0472">Membrane</keyword>
<dbReference type="AlphaFoldDB" id="A0A9Q0X2T5"/>
<keyword evidence="1" id="KW-0812">Transmembrane</keyword>
<dbReference type="EMBL" id="JAPFFM010000001">
    <property type="protein sequence ID" value="KAJ6776976.1"/>
    <property type="molecule type" value="Genomic_DNA"/>
</dbReference>
<evidence type="ECO:0000313" key="3">
    <source>
        <dbReference type="Proteomes" id="UP001151752"/>
    </source>
</evidence>
<accession>A0A9Q0X2T5</accession>
<keyword evidence="3" id="KW-1185">Reference proteome</keyword>
<keyword evidence="1" id="KW-1133">Transmembrane helix</keyword>